<dbReference type="KEGG" id="mets:DK389_03860"/>
<dbReference type="InterPro" id="IPR019285">
    <property type="entry name" value="DUF2336"/>
</dbReference>
<sequence length="391" mass="41536">MAVTPRGGERGAAMASAADEIAGLKTFLAELAVTAHASAALRLADSFRGPMSPTAARVYDEALLRLARAERTEHRVQLSRRLAPVEAGPVRTVTDLAYDLDPEVAAPVLRHSVLLRDEDLVAIAQTRGQGHLGALAERREVSEPVTDVVGIRGSWPVLRQLAANRTAHLSARGLARLTVLSRGDGHITVALTKRSDMPAAAKGELRAQFKEMAVARRSSFCGEHSGVSLDAATSDAVPSSAAQGSTDPLSTEKLRAAGIRVDAIAQSRPLTCAEVSRSLARGELAESIVMVARLAEQEPDSLVQALRGLSSVKNFALLVMRSADLSWAMAERILREVGSRTDREGNRPALNVVGQREAYVGLSSQAAQRALQAVRLRTGFTILEGGRSEAG</sequence>
<evidence type="ECO:0008006" key="3">
    <source>
        <dbReference type="Google" id="ProtNLM"/>
    </source>
</evidence>
<dbReference type="EMBL" id="CP029550">
    <property type="protein sequence ID" value="AWN39829.1"/>
    <property type="molecule type" value="Genomic_DNA"/>
</dbReference>
<dbReference type="AlphaFoldDB" id="A0A2U8W163"/>
<evidence type="ECO:0000313" key="2">
    <source>
        <dbReference type="Proteomes" id="UP000245926"/>
    </source>
</evidence>
<proteinExistence type="predicted"/>
<reference evidence="2" key="1">
    <citation type="submission" date="2018-05" db="EMBL/GenBank/DDBJ databases">
        <title>Complete Genome Sequence of Methylobacterium sp. 17SD2-17.</title>
        <authorList>
            <person name="Srinivasan S."/>
        </authorList>
    </citation>
    <scope>NUCLEOTIDE SEQUENCE [LARGE SCALE GENOMIC DNA]</scope>
    <source>
        <strain evidence="2">17SD2-17</strain>
    </source>
</reference>
<gene>
    <name evidence="1" type="ORF">DK389_03860</name>
</gene>
<dbReference type="OrthoDB" id="7888976at2"/>
<evidence type="ECO:0000313" key="1">
    <source>
        <dbReference type="EMBL" id="AWN39829.1"/>
    </source>
</evidence>
<keyword evidence="2" id="KW-1185">Reference proteome</keyword>
<accession>A0A2U8W163</accession>
<dbReference type="Pfam" id="PF10098">
    <property type="entry name" value="DUF2336"/>
    <property type="match status" value="1"/>
</dbReference>
<name>A0A2U8W163_9HYPH</name>
<dbReference type="Proteomes" id="UP000245926">
    <property type="component" value="Chromosome"/>
</dbReference>
<organism evidence="1 2">
    <name type="scientific">Methylobacterium durans</name>
    <dbReference type="NCBI Taxonomy" id="2202825"/>
    <lineage>
        <taxon>Bacteria</taxon>
        <taxon>Pseudomonadati</taxon>
        <taxon>Pseudomonadota</taxon>
        <taxon>Alphaproteobacteria</taxon>
        <taxon>Hyphomicrobiales</taxon>
        <taxon>Methylobacteriaceae</taxon>
        <taxon>Methylobacterium</taxon>
    </lineage>
</organism>
<protein>
    <recommendedName>
        <fullName evidence="3">DUF2336 domain-containing protein</fullName>
    </recommendedName>
</protein>